<dbReference type="EMBL" id="JARKIB010000613">
    <property type="protein sequence ID" value="KAJ7697299.1"/>
    <property type="molecule type" value="Genomic_DNA"/>
</dbReference>
<accession>A0AAD7GM27</accession>
<dbReference type="Proteomes" id="UP001215598">
    <property type="component" value="Unassembled WGS sequence"/>
</dbReference>
<comment type="caution">
    <text evidence="2">The sequence shown here is derived from an EMBL/GenBank/DDBJ whole genome shotgun (WGS) entry which is preliminary data.</text>
</comment>
<keyword evidence="1" id="KW-0812">Transmembrane</keyword>
<keyword evidence="1" id="KW-1133">Transmembrane helix</keyword>
<dbReference type="AlphaFoldDB" id="A0AAD7GM27"/>
<protein>
    <submittedName>
        <fullName evidence="2">Uncharacterized protein</fullName>
    </submittedName>
</protein>
<evidence type="ECO:0000313" key="2">
    <source>
        <dbReference type="EMBL" id="KAJ7697299.1"/>
    </source>
</evidence>
<feature type="transmembrane region" description="Helical" evidence="1">
    <location>
        <begin position="18"/>
        <end position="41"/>
    </location>
</feature>
<sequence length="174" mass="18348">MHPPCQCHAVPSTAVTPMLAAGGVFLPFFVLLPIGVPLTCATTPKDMPKDKDKTVKAEKVEKAEAPVAAQCAPVSAGLPAPLVALLRGEDGLFFANEVFGTVPPHALAPVEEETLAPEWYAITRGRFVGVVDQYALSAVAITGVAHAVRKTYDTQKMVLDAFNQALTWGGVQIA</sequence>
<keyword evidence="3" id="KW-1185">Reference proteome</keyword>
<keyword evidence="1" id="KW-0472">Membrane</keyword>
<reference evidence="2" key="1">
    <citation type="submission" date="2023-03" db="EMBL/GenBank/DDBJ databases">
        <title>Massive genome expansion in bonnet fungi (Mycena s.s.) driven by repeated elements and novel gene families across ecological guilds.</title>
        <authorList>
            <consortium name="Lawrence Berkeley National Laboratory"/>
            <person name="Harder C.B."/>
            <person name="Miyauchi S."/>
            <person name="Viragh M."/>
            <person name="Kuo A."/>
            <person name="Thoen E."/>
            <person name="Andreopoulos B."/>
            <person name="Lu D."/>
            <person name="Skrede I."/>
            <person name="Drula E."/>
            <person name="Henrissat B."/>
            <person name="Morin E."/>
            <person name="Kohler A."/>
            <person name="Barry K."/>
            <person name="LaButti K."/>
            <person name="Morin E."/>
            <person name="Salamov A."/>
            <person name="Lipzen A."/>
            <person name="Mereny Z."/>
            <person name="Hegedus B."/>
            <person name="Baldrian P."/>
            <person name="Stursova M."/>
            <person name="Weitz H."/>
            <person name="Taylor A."/>
            <person name="Grigoriev I.V."/>
            <person name="Nagy L.G."/>
            <person name="Martin F."/>
            <person name="Kauserud H."/>
        </authorList>
    </citation>
    <scope>NUCLEOTIDE SEQUENCE</scope>
    <source>
        <strain evidence="2">CBHHK182m</strain>
    </source>
</reference>
<name>A0AAD7GM27_9AGAR</name>
<evidence type="ECO:0000256" key="1">
    <source>
        <dbReference type="SAM" id="Phobius"/>
    </source>
</evidence>
<proteinExistence type="predicted"/>
<evidence type="ECO:0000313" key="3">
    <source>
        <dbReference type="Proteomes" id="UP001215598"/>
    </source>
</evidence>
<organism evidence="2 3">
    <name type="scientific">Mycena metata</name>
    <dbReference type="NCBI Taxonomy" id="1033252"/>
    <lineage>
        <taxon>Eukaryota</taxon>
        <taxon>Fungi</taxon>
        <taxon>Dikarya</taxon>
        <taxon>Basidiomycota</taxon>
        <taxon>Agaricomycotina</taxon>
        <taxon>Agaricomycetes</taxon>
        <taxon>Agaricomycetidae</taxon>
        <taxon>Agaricales</taxon>
        <taxon>Marasmiineae</taxon>
        <taxon>Mycenaceae</taxon>
        <taxon>Mycena</taxon>
    </lineage>
</organism>
<gene>
    <name evidence="2" type="ORF">B0H16DRAFT_1484813</name>
</gene>